<dbReference type="InterPro" id="IPR036388">
    <property type="entry name" value="WH-like_DNA-bd_sf"/>
</dbReference>
<evidence type="ECO:0000313" key="5">
    <source>
        <dbReference type="EMBL" id="EAU47262.1"/>
    </source>
</evidence>
<dbReference type="SUPFAM" id="SSF48008">
    <property type="entry name" value="GntR ligand-binding domain-like"/>
    <property type="match status" value="1"/>
</dbReference>
<evidence type="ECO:0000313" key="6">
    <source>
        <dbReference type="Proteomes" id="UP000006230"/>
    </source>
</evidence>
<dbReference type="EMBL" id="AATQ01000008">
    <property type="protein sequence ID" value="EAU47262.1"/>
    <property type="molecule type" value="Genomic_DNA"/>
</dbReference>
<organism evidence="5 6">
    <name type="scientific">Salipiger bermudensis (strain DSM 26914 / JCM 13377 / KCTC 12554 / HTCC2601)</name>
    <name type="common">Pelagibaca bermudensis</name>
    <dbReference type="NCBI Taxonomy" id="314265"/>
    <lineage>
        <taxon>Bacteria</taxon>
        <taxon>Pseudomonadati</taxon>
        <taxon>Pseudomonadota</taxon>
        <taxon>Alphaproteobacteria</taxon>
        <taxon>Rhodobacterales</taxon>
        <taxon>Roseobacteraceae</taxon>
        <taxon>Salipiger</taxon>
    </lineage>
</organism>
<dbReference type="InterPro" id="IPR036390">
    <property type="entry name" value="WH_DNA-bd_sf"/>
</dbReference>
<dbReference type="AlphaFoldDB" id="Q0FSJ1"/>
<dbReference type="SUPFAM" id="SSF46785">
    <property type="entry name" value="Winged helix' DNA-binding domain"/>
    <property type="match status" value="1"/>
</dbReference>
<evidence type="ECO:0000256" key="2">
    <source>
        <dbReference type="ARBA" id="ARBA00023125"/>
    </source>
</evidence>
<dbReference type="PANTHER" id="PTHR43537">
    <property type="entry name" value="TRANSCRIPTIONAL REGULATOR, GNTR FAMILY"/>
    <property type="match status" value="1"/>
</dbReference>
<dbReference type="HOGENOM" id="CLU_017584_5_1_5"/>
<name>Q0FSJ1_SALBH</name>
<protein>
    <submittedName>
        <fullName evidence="5">GntR family transcriptional regulator</fullName>
    </submittedName>
</protein>
<evidence type="ECO:0000256" key="1">
    <source>
        <dbReference type="ARBA" id="ARBA00023015"/>
    </source>
</evidence>
<dbReference type="eggNOG" id="COG1802">
    <property type="taxonomic scope" value="Bacteria"/>
</dbReference>
<gene>
    <name evidence="5" type="ORF">R2601_06048</name>
</gene>
<dbReference type="PROSITE" id="PS50949">
    <property type="entry name" value="HTH_GNTR"/>
    <property type="match status" value="1"/>
</dbReference>
<dbReference type="PANTHER" id="PTHR43537:SF24">
    <property type="entry name" value="GLUCONATE OPERON TRANSCRIPTIONAL REPRESSOR"/>
    <property type="match status" value="1"/>
</dbReference>
<dbReference type="InterPro" id="IPR008920">
    <property type="entry name" value="TF_FadR/GntR_C"/>
</dbReference>
<evidence type="ECO:0000259" key="4">
    <source>
        <dbReference type="PROSITE" id="PS50949"/>
    </source>
</evidence>
<proteinExistence type="predicted"/>
<sequence length="201" mass="23177">MNGTFRPGQPLREQDLEQRFSISRGPVREALRLLEVRGLVSHVPRRGFRVKLYEDRELRDHFMLRGELEALAILQLTGIEDLSPLVDELTTARAELTRARDANDPRAYLQSIRSFYDLIANFSGNTPLREVLDRLNDAIEPVRYNLLLRKLGESQTLDYTGIILNALAERRFQDAAEAKRAHVMSNLDNILTAYREARYEP</sequence>
<dbReference type="Pfam" id="PF00392">
    <property type="entry name" value="GntR"/>
    <property type="match status" value="1"/>
</dbReference>
<reference evidence="5 6" key="1">
    <citation type="journal article" date="2010" name="J. Bacteriol.">
        <title>Genome sequences of Pelagibaca bermudensis HTCC2601T and Maritimibacter alkaliphilus HTCC2654T, the type strains of two marine Roseobacter genera.</title>
        <authorList>
            <person name="Thrash J.C."/>
            <person name="Cho J.C."/>
            <person name="Ferriera S."/>
            <person name="Johnson J."/>
            <person name="Vergin K.L."/>
            <person name="Giovannoni S.J."/>
        </authorList>
    </citation>
    <scope>NUCLEOTIDE SEQUENCE [LARGE SCALE GENOMIC DNA]</scope>
    <source>
        <strain evidence="6">DSM 26914 / JCM 13377 / KCTC 12554 / HTCC2601</strain>
    </source>
</reference>
<evidence type="ECO:0000256" key="3">
    <source>
        <dbReference type="ARBA" id="ARBA00023163"/>
    </source>
</evidence>
<keyword evidence="3" id="KW-0804">Transcription</keyword>
<dbReference type="InterPro" id="IPR011711">
    <property type="entry name" value="GntR_C"/>
</dbReference>
<dbReference type="Pfam" id="PF07729">
    <property type="entry name" value="FCD"/>
    <property type="match status" value="1"/>
</dbReference>
<dbReference type="GO" id="GO:0003677">
    <property type="term" value="F:DNA binding"/>
    <property type="evidence" value="ECO:0007669"/>
    <property type="project" value="UniProtKB-KW"/>
</dbReference>
<dbReference type="SMART" id="SM00345">
    <property type="entry name" value="HTH_GNTR"/>
    <property type="match status" value="1"/>
</dbReference>
<feature type="domain" description="HTH gntR-type" evidence="4">
    <location>
        <begin position="1"/>
        <end position="53"/>
    </location>
</feature>
<dbReference type="Gene3D" id="1.10.10.10">
    <property type="entry name" value="Winged helix-like DNA-binding domain superfamily/Winged helix DNA-binding domain"/>
    <property type="match status" value="1"/>
</dbReference>
<dbReference type="SMART" id="SM00895">
    <property type="entry name" value="FCD"/>
    <property type="match status" value="1"/>
</dbReference>
<dbReference type="Gene3D" id="1.20.120.530">
    <property type="entry name" value="GntR ligand-binding domain-like"/>
    <property type="match status" value="1"/>
</dbReference>
<dbReference type="STRING" id="314265.R2601_06048"/>
<keyword evidence="1" id="KW-0805">Transcription regulation</keyword>
<dbReference type="Proteomes" id="UP000006230">
    <property type="component" value="Unassembled WGS sequence"/>
</dbReference>
<comment type="caution">
    <text evidence="5">The sequence shown here is derived from an EMBL/GenBank/DDBJ whole genome shotgun (WGS) entry which is preliminary data.</text>
</comment>
<dbReference type="GO" id="GO:0003700">
    <property type="term" value="F:DNA-binding transcription factor activity"/>
    <property type="evidence" value="ECO:0007669"/>
    <property type="project" value="InterPro"/>
</dbReference>
<accession>Q0FSJ1</accession>
<keyword evidence="2" id="KW-0238">DNA-binding</keyword>
<dbReference type="InterPro" id="IPR000524">
    <property type="entry name" value="Tscrpt_reg_HTH_GntR"/>
</dbReference>
<keyword evidence="6" id="KW-1185">Reference proteome</keyword>